<dbReference type="Proteomes" id="UP001215598">
    <property type="component" value="Unassembled WGS sequence"/>
</dbReference>
<name>A0AAD7HDH8_9AGAR</name>
<feature type="transmembrane region" description="Helical" evidence="2">
    <location>
        <begin position="167"/>
        <end position="191"/>
    </location>
</feature>
<reference evidence="3" key="1">
    <citation type="submission" date="2023-03" db="EMBL/GenBank/DDBJ databases">
        <title>Massive genome expansion in bonnet fungi (Mycena s.s.) driven by repeated elements and novel gene families across ecological guilds.</title>
        <authorList>
            <consortium name="Lawrence Berkeley National Laboratory"/>
            <person name="Harder C.B."/>
            <person name="Miyauchi S."/>
            <person name="Viragh M."/>
            <person name="Kuo A."/>
            <person name="Thoen E."/>
            <person name="Andreopoulos B."/>
            <person name="Lu D."/>
            <person name="Skrede I."/>
            <person name="Drula E."/>
            <person name="Henrissat B."/>
            <person name="Morin E."/>
            <person name="Kohler A."/>
            <person name="Barry K."/>
            <person name="LaButti K."/>
            <person name="Morin E."/>
            <person name="Salamov A."/>
            <person name="Lipzen A."/>
            <person name="Mereny Z."/>
            <person name="Hegedus B."/>
            <person name="Baldrian P."/>
            <person name="Stursova M."/>
            <person name="Weitz H."/>
            <person name="Taylor A."/>
            <person name="Grigoriev I.V."/>
            <person name="Nagy L.G."/>
            <person name="Martin F."/>
            <person name="Kauserud H."/>
        </authorList>
    </citation>
    <scope>NUCLEOTIDE SEQUENCE</scope>
    <source>
        <strain evidence="3">CBHHK182m</strain>
    </source>
</reference>
<keyword evidence="2" id="KW-1133">Transmembrane helix</keyword>
<feature type="transmembrane region" description="Helical" evidence="2">
    <location>
        <begin position="122"/>
        <end position="146"/>
    </location>
</feature>
<keyword evidence="2" id="KW-0472">Membrane</keyword>
<feature type="region of interest" description="Disordered" evidence="1">
    <location>
        <begin position="699"/>
        <end position="733"/>
    </location>
</feature>
<feature type="compositionally biased region" description="Polar residues" evidence="1">
    <location>
        <begin position="711"/>
        <end position="720"/>
    </location>
</feature>
<evidence type="ECO:0000313" key="4">
    <source>
        <dbReference type="Proteomes" id="UP001215598"/>
    </source>
</evidence>
<dbReference type="EMBL" id="JARKIB010000267">
    <property type="protein sequence ID" value="KAJ7718243.1"/>
    <property type="molecule type" value="Genomic_DNA"/>
</dbReference>
<feature type="transmembrane region" description="Helical" evidence="2">
    <location>
        <begin position="50"/>
        <end position="75"/>
    </location>
</feature>
<evidence type="ECO:0000256" key="2">
    <source>
        <dbReference type="SAM" id="Phobius"/>
    </source>
</evidence>
<dbReference type="PANTHER" id="PTHR40465:SF1">
    <property type="entry name" value="DUF6534 DOMAIN-CONTAINING PROTEIN"/>
    <property type="match status" value="1"/>
</dbReference>
<feature type="region of interest" description="Disordered" evidence="1">
    <location>
        <begin position="902"/>
        <end position="924"/>
    </location>
</feature>
<proteinExistence type="predicted"/>
<feature type="region of interest" description="Disordered" evidence="1">
    <location>
        <begin position="434"/>
        <end position="488"/>
    </location>
</feature>
<comment type="caution">
    <text evidence="3">The sequence shown here is derived from an EMBL/GenBank/DDBJ whole genome shotgun (WGS) entry which is preliminary data.</text>
</comment>
<feature type="region of interest" description="Disordered" evidence="1">
    <location>
        <begin position="750"/>
        <end position="883"/>
    </location>
</feature>
<evidence type="ECO:0008006" key="5">
    <source>
        <dbReference type="Google" id="ProtNLM"/>
    </source>
</evidence>
<keyword evidence="4" id="KW-1185">Reference proteome</keyword>
<feature type="compositionally biased region" description="Basic and acidic residues" evidence="1">
    <location>
        <begin position="434"/>
        <end position="444"/>
    </location>
</feature>
<feature type="compositionally biased region" description="Polar residues" evidence="1">
    <location>
        <begin position="760"/>
        <end position="773"/>
    </location>
</feature>
<evidence type="ECO:0000256" key="1">
    <source>
        <dbReference type="SAM" id="MobiDB-lite"/>
    </source>
</evidence>
<accession>A0AAD7HDH8</accession>
<feature type="transmembrane region" description="Helical" evidence="2">
    <location>
        <begin position="197"/>
        <end position="221"/>
    </location>
</feature>
<evidence type="ECO:0000313" key="3">
    <source>
        <dbReference type="EMBL" id="KAJ7718243.1"/>
    </source>
</evidence>
<sequence length="924" mass="99197">MSFNKRDSVRIKLFVAFLALLTTLRAIQYVTVMWVQNATMLDNIEGAVHLVMTFWVSNTMTLTAAVISYYVQMFLCHRLWVISHNKYVVAVSLVFFVAALVSAIISACLEFSSSWAAFTDMIAAYIGFTLCGDLMLTGSTAFFLLSHYKNVIPRGPTASILNSLLRITIQSATPAAVCACINFTVVLMVSLDDITSAPVVLSCITNTVLPQLYAISAMWIFNSRGDMRAKAEAQDGPALKTIDPKTRSAASQLESAQKQFRQIGDDFTPETLGKRWKAVYGRRRPAVPVPFMHFARGMTGRDGTPLTGPVPPVKTVTATIPIPGRRVASNNFSSKLQQHPATTESFSPKTYPRTINSLLQLYGVRYSAAYMAITSSTSSAKPSPLSAYVASLVASVKKKTAPGAIAGAVIALFFSIASMIFYCRRRRASQVLGDKRGSLEHGPDSDPTTMRDSPSSNLRLLTGDGQPAPALAPCDGDGGAASTTSSKSKRSILQTRVVAVATFAEGSRRAPAGCSGEYLSAPLPSAASSALAAMPVPTPPPDEAESSAPPPGFFTKIAFQAKARKHSLAGSIGVEQNVAGDDGLPFQERLALQAALDGYPIDLRLVGAEPKDDLVEEDHDLATPVSLKFVADEAASIRGFRQRLFKWTVRETTERNDLDTDTVVIDCTDARSPSPPAPEGLQRKNLVLAFWRPFRRTGTDATLPELDGTGSPFTTRSTSPLVPESKEMSTESAPKAGFMVKLRHKFSKPVALSDPESAQDPDSSSNTKVSAIGTSARLVLVTSSDEPDTPTASRSLSTMKREQTRAAHASDGAESSSDLAPPDDPPPPLPTDLQSPSVGVTRSLSTMKRDQTRVVVSRDQSTEVRAPTPGQSRTRVASTDESRAVAAELRDLREYIRVLEAEAAARRGEPAVPVPPPPSYSEAS</sequence>
<gene>
    <name evidence="3" type="ORF">B0H16DRAFT_1740136</name>
</gene>
<protein>
    <recommendedName>
        <fullName evidence="5">Transmembrane protein</fullName>
    </recommendedName>
</protein>
<feature type="transmembrane region" description="Helical" evidence="2">
    <location>
        <begin position="404"/>
        <end position="422"/>
    </location>
</feature>
<organism evidence="3 4">
    <name type="scientific">Mycena metata</name>
    <dbReference type="NCBI Taxonomy" id="1033252"/>
    <lineage>
        <taxon>Eukaryota</taxon>
        <taxon>Fungi</taxon>
        <taxon>Dikarya</taxon>
        <taxon>Basidiomycota</taxon>
        <taxon>Agaricomycotina</taxon>
        <taxon>Agaricomycetes</taxon>
        <taxon>Agaricomycetidae</taxon>
        <taxon>Agaricales</taxon>
        <taxon>Marasmiineae</taxon>
        <taxon>Mycenaceae</taxon>
        <taxon>Mycena</taxon>
    </lineage>
</organism>
<keyword evidence="2" id="KW-0812">Transmembrane</keyword>
<dbReference type="PANTHER" id="PTHR40465">
    <property type="entry name" value="CHROMOSOME 1, WHOLE GENOME SHOTGUN SEQUENCE"/>
    <property type="match status" value="1"/>
</dbReference>
<dbReference type="AlphaFoldDB" id="A0AAD7HDH8"/>
<feature type="transmembrane region" description="Helical" evidence="2">
    <location>
        <begin position="87"/>
        <end position="107"/>
    </location>
</feature>
<feature type="compositionally biased region" description="Pro residues" evidence="1">
    <location>
        <begin position="912"/>
        <end position="924"/>
    </location>
</feature>
<feature type="compositionally biased region" description="Polar residues" evidence="1">
    <location>
        <begin position="446"/>
        <end position="459"/>
    </location>
</feature>